<organism evidence="6 7">
    <name type="scientific">Striga hermonthica</name>
    <name type="common">Purple witchweed</name>
    <name type="synonym">Buchnera hermonthica</name>
    <dbReference type="NCBI Taxonomy" id="68872"/>
    <lineage>
        <taxon>Eukaryota</taxon>
        <taxon>Viridiplantae</taxon>
        <taxon>Streptophyta</taxon>
        <taxon>Embryophyta</taxon>
        <taxon>Tracheophyta</taxon>
        <taxon>Spermatophyta</taxon>
        <taxon>Magnoliopsida</taxon>
        <taxon>eudicotyledons</taxon>
        <taxon>Gunneridae</taxon>
        <taxon>Pentapetalae</taxon>
        <taxon>asterids</taxon>
        <taxon>lamiids</taxon>
        <taxon>Lamiales</taxon>
        <taxon>Orobanchaceae</taxon>
        <taxon>Buchnereae</taxon>
        <taxon>Striga</taxon>
    </lineage>
</organism>
<sequence>MSNSYRPPENWQSGQDYWIYLPTNLPDFIPAGRPPNDRGHTSDPWWLFEERSSRGNNYGLASVPSAAPPRAPVPLLLIEGALNPVARSPPAYYVPSYNRASTDDEESRLSPEEQKHALNKLRKQLYSPHINSIIKRLGTKFGGPAQEEDDGTKRCAVCLDDFDSKQFVTITPCNHMFHEDCIVPWVKIQGKCPVCRFVIF</sequence>
<accession>A0A9N7MTL7</accession>
<comment type="caution">
    <text evidence="6">The sequence shown here is derived from an EMBL/GenBank/DDBJ whole genome shotgun (WGS) entry which is preliminary data.</text>
</comment>
<gene>
    <name evidence="6" type="ORF">SHERM_14270</name>
</gene>
<evidence type="ECO:0000313" key="7">
    <source>
        <dbReference type="Proteomes" id="UP001153555"/>
    </source>
</evidence>
<protein>
    <submittedName>
        <fullName evidence="6">RING/U-box superfamily protein</fullName>
    </submittedName>
</protein>
<keyword evidence="3" id="KW-0862">Zinc</keyword>
<dbReference type="InterPro" id="IPR013083">
    <property type="entry name" value="Znf_RING/FYVE/PHD"/>
</dbReference>
<proteinExistence type="predicted"/>
<keyword evidence="7" id="KW-1185">Reference proteome</keyword>
<dbReference type="PANTHER" id="PTHR45931">
    <property type="entry name" value="SI:CH211-59O9.10"/>
    <property type="match status" value="1"/>
</dbReference>
<dbReference type="GO" id="GO:0008270">
    <property type="term" value="F:zinc ion binding"/>
    <property type="evidence" value="ECO:0007669"/>
    <property type="project" value="UniProtKB-KW"/>
</dbReference>
<dbReference type="OrthoDB" id="8062037at2759"/>
<evidence type="ECO:0000259" key="5">
    <source>
        <dbReference type="PROSITE" id="PS50089"/>
    </source>
</evidence>
<evidence type="ECO:0000256" key="2">
    <source>
        <dbReference type="ARBA" id="ARBA00022771"/>
    </source>
</evidence>
<dbReference type="EMBL" id="CACSLK010012206">
    <property type="protein sequence ID" value="CAA0813933.1"/>
    <property type="molecule type" value="Genomic_DNA"/>
</dbReference>
<feature type="domain" description="RING-type" evidence="5">
    <location>
        <begin position="155"/>
        <end position="196"/>
    </location>
</feature>
<keyword evidence="1" id="KW-0479">Metal-binding</keyword>
<name>A0A9N7MTL7_STRHE</name>
<dbReference type="PANTHER" id="PTHR45931:SF16">
    <property type="entry name" value="RING_U-BOX SUPERFAMILY PROTEIN"/>
    <property type="match status" value="1"/>
</dbReference>
<evidence type="ECO:0000256" key="4">
    <source>
        <dbReference type="PROSITE-ProRule" id="PRU00175"/>
    </source>
</evidence>
<evidence type="ECO:0000256" key="3">
    <source>
        <dbReference type="ARBA" id="ARBA00022833"/>
    </source>
</evidence>
<dbReference type="GO" id="GO:0061630">
    <property type="term" value="F:ubiquitin protein ligase activity"/>
    <property type="evidence" value="ECO:0007669"/>
    <property type="project" value="TreeGrafter"/>
</dbReference>
<dbReference type="SUPFAM" id="SSF57850">
    <property type="entry name" value="RING/U-box"/>
    <property type="match status" value="1"/>
</dbReference>
<dbReference type="InterPro" id="IPR051834">
    <property type="entry name" value="RING_finger_E3_ligase"/>
</dbReference>
<evidence type="ECO:0000313" key="6">
    <source>
        <dbReference type="EMBL" id="CAA0813933.1"/>
    </source>
</evidence>
<dbReference type="GO" id="GO:0006511">
    <property type="term" value="P:ubiquitin-dependent protein catabolic process"/>
    <property type="evidence" value="ECO:0007669"/>
    <property type="project" value="TreeGrafter"/>
</dbReference>
<dbReference type="GO" id="GO:0005634">
    <property type="term" value="C:nucleus"/>
    <property type="evidence" value="ECO:0007669"/>
    <property type="project" value="TreeGrafter"/>
</dbReference>
<dbReference type="AlphaFoldDB" id="A0A9N7MTL7"/>
<dbReference type="InterPro" id="IPR001841">
    <property type="entry name" value="Znf_RING"/>
</dbReference>
<dbReference type="Pfam" id="PF13639">
    <property type="entry name" value="zf-RING_2"/>
    <property type="match status" value="1"/>
</dbReference>
<keyword evidence="2 4" id="KW-0863">Zinc-finger</keyword>
<reference evidence="6" key="1">
    <citation type="submission" date="2019-12" db="EMBL/GenBank/DDBJ databases">
        <authorList>
            <person name="Scholes J."/>
        </authorList>
    </citation>
    <scope>NUCLEOTIDE SEQUENCE</scope>
</reference>
<dbReference type="PROSITE" id="PS50089">
    <property type="entry name" value="ZF_RING_2"/>
    <property type="match status" value="1"/>
</dbReference>
<dbReference type="SMART" id="SM00184">
    <property type="entry name" value="RING"/>
    <property type="match status" value="1"/>
</dbReference>
<evidence type="ECO:0000256" key="1">
    <source>
        <dbReference type="ARBA" id="ARBA00022723"/>
    </source>
</evidence>
<dbReference type="Proteomes" id="UP001153555">
    <property type="component" value="Unassembled WGS sequence"/>
</dbReference>
<dbReference type="Gene3D" id="3.30.40.10">
    <property type="entry name" value="Zinc/RING finger domain, C3HC4 (zinc finger)"/>
    <property type="match status" value="1"/>
</dbReference>